<feature type="domain" description="PROP1-like PPR" evidence="5">
    <location>
        <begin position="275"/>
        <end position="426"/>
    </location>
</feature>
<evidence type="ECO:0000256" key="3">
    <source>
        <dbReference type="PROSITE-ProRule" id="PRU00708"/>
    </source>
</evidence>
<feature type="repeat" description="PPR" evidence="3">
    <location>
        <begin position="411"/>
        <end position="445"/>
    </location>
</feature>
<dbReference type="Pfam" id="PF01535">
    <property type="entry name" value="PPR"/>
    <property type="match status" value="5"/>
</dbReference>
<comment type="similarity">
    <text evidence="1">Belongs to the PPR family. P subfamily.</text>
</comment>
<dbReference type="SUPFAM" id="SSF81901">
    <property type="entry name" value="HCP-like"/>
    <property type="match status" value="1"/>
</dbReference>
<gene>
    <name evidence="6" type="ORF">OLC1_LOCUS24984</name>
</gene>
<evidence type="ECO:0000313" key="7">
    <source>
        <dbReference type="Proteomes" id="UP001161247"/>
    </source>
</evidence>
<comment type="caution">
    <text evidence="6">The sequence shown here is derived from an EMBL/GenBank/DDBJ whole genome shotgun (WGS) entry which is preliminary data.</text>
</comment>
<evidence type="ECO:0000256" key="2">
    <source>
        <dbReference type="ARBA" id="ARBA00022737"/>
    </source>
</evidence>
<dbReference type="InterPro" id="IPR002885">
    <property type="entry name" value="PPR_rpt"/>
</dbReference>
<feature type="repeat" description="PPR" evidence="3">
    <location>
        <begin position="446"/>
        <end position="480"/>
    </location>
</feature>
<evidence type="ECO:0000256" key="4">
    <source>
        <dbReference type="SAM" id="MobiDB-lite"/>
    </source>
</evidence>
<feature type="repeat" description="PPR" evidence="3">
    <location>
        <begin position="822"/>
        <end position="856"/>
    </location>
</feature>
<dbReference type="AlphaFoldDB" id="A0AAV1BWZ7"/>
<dbReference type="Pfam" id="PF17177">
    <property type="entry name" value="PPR_long"/>
    <property type="match status" value="1"/>
</dbReference>
<feature type="repeat" description="PPR" evidence="3">
    <location>
        <begin position="787"/>
        <end position="821"/>
    </location>
</feature>
<feature type="repeat" description="PPR" evidence="3">
    <location>
        <begin position="341"/>
        <end position="375"/>
    </location>
</feature>
<feature type="repeat" description="PPR" evidence="3">
    <location>
        <begin position="306"/>
        <end position="340"/>
    </location>
</feature>
<dbReference type="Proteomes" id="UP001161247">
    <property type="component" value="Unassembled WGS sequence"/>
</dbReference>
<feature type="repeat" description="PPR" evidence="3">
    <location>
        <begin position="892"/>
        <end position="926"/>
    </location>
</feature>
<reference evidence="6" key="1">
    <citation type="submission" date="2023-03" db="EMBL/GenBank/DDBJ databases">
        <authorList>
            <person name="Julca I."/>
        </authorList>
    </citation>
    <scope>NUCLEOTIDE SEQUENCE</scope>
</reference>
<dbReference type="GO" id="GO:0003729">
    <property type="term" value="F:mRNA binding"/>
    <property type="evidence" value="ECO:0007669"/>
    <property type="project" value="TreeGrafter"/>
</dbReference>
<sequence>MEALKSPFLSSVPLKFQSWETTKTPRPKPEQEPGYTFFPRCSSSSLNVTPDPWTLSSGNTNKTRLNKPKPKSRNPKNPLSDDNARRIIKAKAQYLGQLRKNQGSMAQTPKWIKRTPEQMMQYLDDDRNGHLYGRHVVAAIKKVRSLSGLPRGSYDIRQVMASFVAKLTFREMCVVLKELKGWIQVRDFFFWMKLQLSYRPSVIAYTIVLRAYGQVGKVKLAEQVFLEMLEAGCEPDEVASGTMLCAYARWGHHKAMMSFHSAVRERGITPSPAVFNFMLSSLQKKSLHKNVLEIWRHMMDDKVVPDHFTYTVVICSLVKEGLADEAFRNFAEMKNLGYVPEEATYSLLITLSIKIGKNAEALDLYGEMRSHKIIPSNFTCASLLTLYYKSGDYPRALALFNEMVRYGIVADEVIYGLLIKIYGKLGLYEDARMAFEETRTLGLLVDEKTYTTMAQVHLNFGNVDKALSLIEELKSKNILLSRFTLHILLQCYVMLEDVASAETTFHAISKTGSPQCSSCNVMINLFMKLDLMDKAREFILQIRDHQIEFDELLLKTVMRVYCKEGMLTEAVKLTEELSRIEPFEKSTFVQTFLLAVQDGRREAEIISSLPSEKINLLALELILDLYIETKDFVEAERIFKLLLGTSNGLSVASQLITKFCKQGDARKAEYLFHLLIEQGQQAEDAACGSLITLYGKQQKLEDAQKFFATVAKSCQGRTNLYRWMVATYIKCHKVDEAYLFYKEEIQEGNDFGPVAISMLVNALANTGKFREAEDAIHKSFQSGLKLDTVAFNTFIKAMLDAGKLRFAASIYDRMVSQNITPSLQTYNTMISVYGRGRNLDKAVKIFDIAQSRGIPLDEKAYTNMICYLGKAGRTQAASFLFNKMQEEGIQPGKVSCKVMIKIYATAGLYNEVEEIVLRMRRNGCPPDSDTYLVLIQAYANASKHLEGEQVIIEMQREGIQPACAHFNVVLVGYTRTGLTKEAERVYGELGKLGLTPDIECNRSMLRGYMEAGQVEEGIMFFERVGGPKDRFMMSAAVHLYESAGLKERAAVVLSSMRREDIPFLKNLEVGSCRKKIEDRMMTTGS</sequence>
<dbReference type="Gene3D" id="1.25.40.10">
    <property type="entry name" value="Tetratricopeptide repeat domain"/>
    <property type="match status" value="7"/>
</dbReference>
<dbReference type="Pfam" id="PF13041">
    <property type="entry name" value="PPR_2"/>
    <property type="match status" value="2"/>
</dbReference>
<name>A0AAV1BWZ7_OLDCO</name>
<evidence type="ECO:0000313" key="6">
    <source>
        <dbReference type="EMBL" id="CAI9087045.1"/>
    </source>
</evidence>
<feature type="region of interest" description="Disordered" evidence="4">
    <location>
        <begin position="15"/>
        <end position="84"/>
    </location>
</feature>
<feature type="repeat" description="PPR" evidence="3">
    <location>
        <begin position="376"/>
        <end position="410"/>
    </location>
</feature>
<organism evidence="6 7">
    <name type="scientific">Oldenlandia corymbosa var. corymbosa</name>
    <dbReference type="NCBI Taxonomy" id="529605"/>
    <lineage>
        <taxon>Eukaryota</taxon>
        <taxon>Viridiplantae</taxon>
        <taxon>Streptophyta</taxon>
        <taxon>Embryophyta</taxon>
        <taxon>Tracheophyta</taxon>
        <taxon>Spermatophyta</taxon>
        <taxon>Magnoliopsida</taxon>
        <taxon>eudicotyledons</taxon>
        <taxon>Gunneridae</taxon>
        <taxon>Pentapetalae</taxon>
        <taxon>asterids</taxon>
        <taxon>lamiids</taxon>
        <taxon>Gentianales</taxon>
        <taxon>Rubiaceae</taxon>
        <taxon>Rubioideae</taxon>
        <taxon>Spermacoceae</taxon>
        <taxon>Hedyotis-Oldenlandia complex</taxon>
        <taxon>Oldenlandia</taxon>
    </lineage>
</organism>
<feature type="compositionally biased region" description="Polar residues" evidence="4">
    <location>
        <begin position="41"/>
        <end position="63"/>
    </location>
</feature>
<keyword evidence="2" id="KW-0677">Repeat</keyword>
<evidence type="ECO:0000259" key="5">
    <source>
        <dbReference type="Pfam" id="PF17177"/>
    </source>
</evidence>
<evidence type="ECO:0000256" key="1">
    <source>
        <dbReference type="ARBA" id="ARBA00007626"/>
    </source>
</evidence>
<dbReference type="Pfam" id="PF13812">
    <property type="entry name" value="PPR_3"/>
    <property type="match status" value="2"/>
</dbReference>
<protein>
    <submittedName>
        <fullName evidence="6">OLC1v1021012C3</fullName>
    </submittedName>
</protein>
<dbReference type="InterPro" id="IPR033443">
    <property type="entry name" value="PROP1-like_PPR_dom"/>
</dbReference>
<dbReference type="PANTHER" id="PTHR47938">
    <property type="entry name" value="RESPIRATORY COMPLEX I CHAPERONE (CIA84), PUTATIVE (AFU_ORTHOLOGUE AFUA_2G06020)-RELATED"/>
    <property type="match status" value="1"/>
</dbReference>
<dbReference type="InterPro" id="IPR011990">
    <property type="entry name" value="TPR-like_helical_dom_sf"/>
</dbReference>
<dbReference type="PROSITE" id="PS51375">
    <property type="entry name" value="PPR"/>
    <property type="match status" value="13"/>
</dbReference>
<keyword evidence="7" id="KW-1185">Reference proteome</keyword>
<feature type="repeat" description="PPR" evidence="3">
    <location>
        <begin position="927"/>
        <end position="961"/>
    </location>
</feature>
<proteinExistence type="inferred from homology"/>
<feature type="repeat" description="PPR" evidence="3">
    <location>
        <begin position="201"/>
        <end position="235"/>
    </location>
</feature>
<dbReference type="NCBIfam" id="TIGR00756">
    <property type="entry name" value="PPR"/>
    <property type="match status" value="7"/>
</dbReference>
<feature type="repeat" description="PPR" evidence="3">
    <location>
        <begin position="962"/>
        <end position="996"/>
    </location>
</feature>
<dbReference type="EMBL" id="CATKSE010000001">
    <property type="protein sequence ID" value="CAI9087045.1"/>
    <property type="molecule type" value="Genomic_DNA"/>
</dbReference>
<dbReference type="SUPFAM" id="SSF48452">
    <property type="entry name" value="TPR-like"/>
    <property type="match status" value="1"/>
</dbReference>
<feature type="repeat" description="PPR" evidence="3">
    <location>
        <begin position="857"/>
        <end position="891"/>
    </location>
</feature>
<feature type="compositionally biased region" description="Basic residues" evidence="4">
    <location>
        <begin position="64"/>
        <end position="74"/>
    </location>
</feature>
<accession>A0AAV1BWZ7</accession>
<feature type="repeat" description="PPR" evidence="3">
    <location>
        <begin position="236"/>
        <end position="270"/>
    </location>
</feature>
<dbReference type="PANTHER" id="PTHR47938:SF35">
    <property type="entry name" value="PENTATRICOPEPTIDE REPEAT-CONTAINING PROTEIN 4, MITOCHONDRIAL-RELATED"/>
    <property type="match status" value="1"/>
</dbReference>